<evidence type="ECO:0000313" key="4">
    <source>
        <dbReference type="Proteomes" id="UP000663842"/>
    </source>
</evidence>
<evidence type="ECO:0000313" key="2">
    <source>
        <dbReference type="EMBL" id="CAF3932636.1"/>
    </source>
</evidence>
<dbReference type="AlphaFoldDB" id="A0A819ETB4"/>
<comment type="caution">
    <text evidence="1">The sequence shown here is derived from an EMBL/GenBank/DDBJ whole genome shotgun (WGS) entry which is preliminary data.</text>
</comment>
<name>A0A819ETB4_9BILA</name>
<evidence type="ECO:0000313" key="3">
    <source>
        <dbReference type="EMBL" id="CAF4341719.1"/>
    </source>
</evidence>
<proteinExistence type="predicted"/>
<accession>A0A819ETB4</accession>
<dbReference type="Proteomes" id="UP000663842">
    <property type="component" value="Unassembled WGS sequence"/>
</dbReference>
<dbReference type="Proteomes" id="UP000663866">
    <property type="component" value="Unassembled WGS sequence"/>
</dbReference>
<reference evidence="1" key="1">
    <citation type="submission" date="2021-02" db="EMBL/GenBank/DDBJ databases">
        <authorList>
            <person name="Nowell W R."/>
        </authorList>
    </citation>
    <scope>NUCLEOTIDE SEQUENCE</scope>
</reference>
<evidence type="ECO:0000313" key="1">
    <source>
        <dbReference type="EMBL" id="CAF3855925.1"/>
    </source>
</evidence>
<dbReference type="EMBL" id="CAJOBF010000697">
    <property type="protein sequence ID" value="CAF3855925.1"/>
    <property type="molecule type" value="Genomic_DNA"/>
</dbReference>
<dbReference type="Proteomes" id="UP000676336">
    <property type="component" value="Unassembled WGS sequence"/>
</dbReference>
<dbReference type="EMBL" id="CAJOBG010001476">
    <property type="protein sequence ID" value="CAF3932636.1"/>
    <property type="molecule type" value="Genomic_DNA"/>
</dbReference>
<organism evidence="1 4">
    <name type="scientific">Rotaria magnacalcarata</name>
    <dbReference type="NCBI Taxonomy" id="392030"/>
    <lineage>
        <taxon>Eukaryota</taxon>
        <taxon>Metazoa</taxon>
        <taxon>Spiralia</taxon>
        <taxon>Gnathifera</taxon>
        <taxon>Rotifera</taxon>
        <taxon>Eurotatoria</taxon>
        <taxon>Bdelloidea</taxon>
        <taxon>Philodinida</taxon>
        <taxon>Philodinidae</taxon>
        <taxon>Rotaria</taxon>
    </lineage>
</organism>
<gene>
    <name evidence="2" type="ORF">OVN521_LOCUS11216</name>
    <name evidence="3" type="ORF">SMN809_LOCUS27839</name>
    <name evidence="1" type="ORF">UXM345_LOCUS8099</name>
</gene>
<evidence type="ECO:0000313" key="5">
    <source>
        <dbReference type="Proteomes" id="UP000663866"/>
    </source>
</evidence>
<keyword evidence="5" id="KW-1185">Reference proteome</keyword>
<dbReference type="EMBL" id="CAJOBI010044661">
    <property type="protein sequence ID" value="CAF4341719.1"/>
    <property type="molecule type" value="Genomic_DNA"/>
</dbReference>
<protein>
    <submittedName>
        <fullName evidence="1">Uncharacterized protein</fullName>
    </submittedName>
</protein>
<sequence>MTFIIYSEAFGAIDVHCVVSDRLFHESVVCDNLGQVAEEIDNFILTTELDNLILCDNQSIPFTYNH</sequence>